<accession>A0AAN9FWL3</accession>
<evidence type="ECO:0000256" key="2">
    <source>
        <dbReference type="SAM" id="MobiDB-lite"/>
    </source>
</evidence>
<evidence type="ECO:0000256" key="1">
    <source>
        <dbReference type="SAM" id="Coils"/>
    </source>
</evidence>
<dbReference type="AlphaFoldDB" id="A0AAN9FWL3"/>
<dbReference type="EMBL" id="JBAMIC010004070">
    <property type="protein sequence ID" value="KAK7087737.1"/>
    <property type="molecule type" value="Genomic_DNA"/>
</dbReference>
<evidence type="ECO:0000313" key="4">
    <source>
        <dbReference type="Proteomes" id="UP001374579"/>
    </source>
</evidence>
<sequence length="221" mass="24040">MAAEGDATASTSTAKLEDSLTQTDILKSMQTMMSQMMNKVVSLEENYNELAAKAQMCDDTNEESDTAVEADDCATGSGVKIRNQQTSLAGESGTQTVGESNSNSTQIQREKASEPSNTQHVDDESESGFCVVLDSQDSDVFSQMEADLEVVEPVGMPVNEKLANITKSRFTVRMPEPKLKEKMSAVLTPGNCLETRPPRLNEEVIEKGNIDKMAKKVDMTL</sequence>
<feature type="region of interest" description="Disordered" evidence="2">
    <location>
        <begin position="84"/>
        <end position="125"/>
    </location>
</feature>
<gene>
    <name evidence="3" type="ORF">V1264_021748</name>
</gene>
<feature type="coiled-coil region" evidence="1">
    <location>
        <begin position="26"/>
        <end position="53"/>
    </location>
</feature>
<feature type="compositionally biased region" description="Polar residues" evidence="2">
    <location>
        <begin position="84"/>
        <end position="107"/>
    </location>
</feature>
<evidence type="ECO:0000313" key="3">
    <source>
        <dbReference type="EMBL" id="KAK7087737.1"/>
    </source>
</evidence>
<organism evidence="3 4">
    <name type="scientific">Littorina saxatilis</name>
    <dbReference type="NCBI Taxonomy" id="31220"/>
    <lineage>
        <taxon>Eukaryota</taxon>
        <taxon>Metazoa</taxon>
        <taxon>Spiralia</taxon>
        <taxon>Lophotrochozoa</taxon>
        <taxon>Mollusca</taxon>
        <taxon>Gastropoda</taxon>
        <taxon>Caenogastropoda</taxon>
        <taxon>Littorinimorpha</taxon>
        <taxon>Littorinoidea</taxon>
        <taxon>Littorinidae</taxon>
        <taxon>Littorina</taxon>
    </lineage>
</organism>
<keyword evidence="4" id="KW-1185">Reference proteome</keyword>
<proteinExistence type="predicted"/>
<comment type="caution">
    <text evidence="3">The sequence shown here is derived from an EMBL/GenBank/DDBJ whole genome shotgun (WGS) entry which is preliminary data.</text>
</comment>
<protein>
    <submittedName>
        <fullName evidence="3">Uncharacterized protein</fullName>
    </submittedName>
</protein>
<reference evidence="3 4" key="1">
    <citation type="submission" date="2024-02" db="EMBL/GenBank/DDBJ databases">
        <title>Chromosome-scale genome assembly of the rough periwinkle Littorina saxatilis.</title>
        <authorList>
            <person name="De Jode A."/>
            <person name="Faria R."/>
            <person name="Formenti G."/>
            <person name="Sims Y."/>
            <person name="Smith T.P."/>
            <person name="Tracey A."/>
            <person name="Wood J.M.D."/>
            <person name="Zagrodzka Z.B."/>
            <person name="Johannesson K."/>
            <person name="Butlin R.K."/>
            <person name="Leder E.H."/>
        </authorList>
    </citation>
    <scope>NUCLEOTIDE SEQUENCE [LARGE SCALE GENOMIC DNA]</scope>
    <source>
        <strain evidence="3">Snail1</strain>
        <tissue evidence="3">Muscle</tissue>
    </source>
</reference>
<name>A0AAN9FWL3_9CAEN</name>
<keyword evidence="1" id="KW-0175">Coiled coil</keyword>
<dbReference type="Proteomes" id="UP001374579">
    <property type="component" value="Unassembled WGS sequence"/>
</dbReference>